<dbReference type="AlphaFoldDB" id="A0A316VQI8"/>
<gene>
    <name evidence="4" type="ORF">IE81DRAFT_326041</name>
</gene>
<organism evidence="4 5">
    <name type="scientific">Ceraceosorus guamensis</name>
    <dbReference type="NCBI Taxonomy" id="1522189"/>
    <lineage>
        <taxon>Eukaryota</taxon>
        <taxon>Fungi</taxon>
        <taxon>Dikarya</taxon>
        <taxon>Basidiomycota</taxon>
        <taxon>Ustilaginomycotina</taxon>
        <taxon>Exobasidiomycetes</taxon>
        <taxon>Ceraceosorales</taxon>
        <taxon>Ceraceosoraceae</taxon>
        <taxon>Ceraceosorus</taxon>
    </lineage>
</organism>
<feature type="domain" description="Hydantoinase/oxoprolinase N-terminal" evidence="2">
    <location>
        <begin position="6"/>
        <end position="240"/>
    </location>
</feature>
<evidence type="ECO:0000313" key="5">
    <source>
        <dbReference type="Proteomes" id="UP000245783"/>
    </source>
</evidence>
<dbReference type="PANTHER" id="PTHR11365">
    <property type="entry name" value="5-OXOPROLINASE RELATED"/>
    <property type="match status" value="1"/>
</dbReference>
<dbReference type="GO" id="GO:0005829">
    <property type="term" value="C:cytosol"/>
    <property type="evidence" value="ECO:0007669"/>
    <property type="project" value="TreeGrafter"/>
</dbReference>
<dbReference type="Proteomes" id="UP000245783">
    <property type="component" value="Unassembled WGS sequence"/>
</dbReference>
<evidence type="ECO:0000259" key="3">
    <source>
        <dbReference type="Pfam" id="PF19278"/>
    </source>
</evidence>
<proteinExistence type="predicted"/>
<protein>
    <recommendedName>
        <fullName evidence="6">5-oxoprolinase</fullName>
    </recommendedName>
</protein>
<accession>A0A316VQI8</accession>
<keyword evidence="5" id="KW-1185">Reference proteome</keyword>
<dbReference type="GeneID" id="37036582"/>
<feature type="domain" description="Hydantoinase A/oxoprolinase" evidence="1">
    <location>
        <begin position="260"/>
        <end position="557"/>
    </location>
</feature>
<evidence type="ECO:0000259" key="1">
    <source>
        <dbReference type="Pfam" id="PF01968"/>
    </source>
</evidence>
<dbReference type="GO" id="GO:0006749">
    <property type="term" value="P:glutathione metabolic process"/>
    <property type="evidence" value="ECO:0007669"/>
    <property type="project" value="TreeGrafter"/>
</dbReference>
<dbReference type="PANTHER" id="PTHR11365:SF2">
    <property type="entry name" value="5-OXOPROLINASE"/>
    <property type="match status" value="1"/>
</dbReference>
<dbReference type="InterPro" id="IPR008040">
    <property type="entry name" value="Hydant_A_N"/>
</dbReference>
<dbReference type="FunCoup" id="A0A316VQI8">
    <property type="interactions" value="90"/>
</dbReference>
<evidence type="ECO:0000313" key="4">
    <source>
        <dbReference type="EMBL" id="PWN39909.1"/>
    </source>
</evidence>
<name>A0A316VQI8_9BASI</name>
<dbReference type="STRING" id="1522189.A0A316VQI8"/>
<dbReference type="EMBL" id="KZ819438">
    <property type="protein sequence ID" value="PWN39909.1"/>
    <property type="molecule type" value="Genomic_DNA"/>
</dbReference>
<reference evidence="4 5" key="1">
    <citation type="journal article" date="2018" name="Mol. Biol. Evol.">
        <title>Broad Genomic Sampling Reveals a Smut Pathogenic Ancestry of the Fungal Clade Ustilaginomycotina.</title>
        <authorList>
            <person name="Kijpornyongpan T."/>
            <person name="Mondo S.J."/>
            <person name="Barry K."/>
            <person name="Sandor L."/>
            <person name="Lee J."/>
            <person name="Lipzen A."/>
            <person name="Pangilinan J."/>
            <person name="LaButti K."/>
            <person name="Hainaut M."/>
            <person name="Henrissat B."/>
            <person name="Grigoriev I.V."/>
            <person name="Spatafora J.W."/>
            <person name="Aime M.C."/>
        </authorList>
    </citation>
    <scope>NUCLEOTIDE SEQUENCE [LARGE SCALE GENOMIC DNA]</scope>
    <source>
        <strain evidence="4 5">MCA 4658</strain>
    </source>
</reference>
<dbReference type="InterPro" id="IPR002821">
    <property type="entry name" value="Hydantoinase_A"/>
</dbReference>
<dbReference type="Pfam" id="PF05378">
    <property type="entry name" value="Hydant_A_N"/>
    <property type="match status" value="1"/>
</dbReference>
<dbReference type="InterPro" id="IPR049517">
    <property type="entry name" value="ACX-like_C"/>
</dbReference>
<dbReference type="GO" id="GO:0017168">
    <property type="term" value="F:5-oxoprolinase (ATP-hydrolyzing) activity"/>
    <property type="evidence" value="ECO:0007669"/>
    <property type="project" value="TreeGrafter"/>
</dbReference>
<dbReference type="InterPro" id="IPR045079">
    <property type="entry name" value="Oxoprolinase-like"/>
</dbReference>
<dbReference type="Pfam" id="PF01968">
    <property type="entry name" value="Hydantoinase_A"/>
    <property type="match status" value="1"/>
</dbReference>
<dbReference type="Pfam" id="PF19278">
    <property type="entry name" value="Hydant_A_C"/>
    <property type="match status" value="1"/>
</dbReference>
<dbReference type="RefSeq" id="XP_025367069.1">
    <property type="nucleotide sequence ID" value="XM_025514712.1"/>
</dbReference>
<feature type="domain" description="Acetophenone carboxylase-like C-terminal" evidence="3">
    <location>
        <begin position="571"/>
        <end position="744"/>
    </location>
</feature>
<dbReference type="InParanoid" id="A0A316VQI8"/>
<evidence type="ECO:0008006" key="6">
    <source>
        <dbReference type="Google" id="ProtNLM"/>
    </source>
</evidence>
<dbReference type="OrthoDB" id="3643at2759"/>
<sequence length="763" mass="84243">MPGIQVFCDRGGTFCDVIARVPDQEDIVIKLLSHDPANYKDAPTEGIRRVLERSLGKEIKRGDKIDTSAIDYIRLSTTVATNALLERKGEKHVLVTTKGFRDLLEIGNQSRPDIFALNIRKPEVLYSAVLEVDERVTLVGYASDPHVERNSVKFDQHGKVSRAYKGHDHPPPAADGRDADIVQGESGEAVAILKKPDEQQLEEDLKRLYDEGYRAAAIVLMHSYTYPEHERIVEEIAKRVGFTHISVSSKLMPMIKIVPRGTSSTADAYLTPILKQYIDGFFNGFEGSLRDGTAGTRVEFMMSDGGLTSVERFSGLKSIISGPAGGVVGMALTSYWKEDGRPIIGLDMGGTSTDVSRFAGRYEQVFETTLAGVTIQSPQLDINTVASGGSSRLFWRNGLFVVGPESASAHPGPTCYRKGGPLAITDANLVTGRLPTEKFPKIFGPKENESLDEETTRIEFEKLREEINNDTGRELSLDETAQGFIRIANELMARPIRALTEARGYSASKHILACFGGAGGQHACSIARSLGIKTVLIHKYSSILSAYGMALANRVHEAQAPSSETWGSEGALERVQKRVEELQEKVKSELHKEGFKDDRLEVEVLLNLRYEGTDTALMSLKPNDSWDMEKVFVDTYKQEFGFVLSDKPIRVDDVRVRGIGKSYDTLPECALSEARRLDFSRVDASALQETTMGRRRRAAVYFDGGHGRVDTPLVELDKTKAGEMYEGPALLIDQTQTLLIEPACVAKITSQAVIVEILYDEQK</sequence>
<evidence type="ECO:0000259" key="2">
    <source>
        <dbReference type="Pfam" id="PF05378"/>
    </source>
</evidence>